<reference evidence="2" key="1">
    <citation type="submission" date="2022-10" db="EMBL/GenBank/DDBJ databases">
        <title>Culturing micro-colonial fungi from biological soil crusts in the Mojave desert and describing Neophaeococcomyces mojavensis, and introducing the new genera and species Taxawa tesnikishii.</title>
        <authorList>
            <person name="Kurbessoian T."/>
            <person name="Stajich J.E."/>
        </authorList>
    </citation>
    <scope>NUCLEOTIDE SEQUENCE</scope>
    <source>
        <strain evidence="2">TK_35</strain>
    </source>
</reference>
<name>A0AA39CQ48_9EURO</name>
<gene>
    <name evidence="2" type="ORF">H2204_013419</name>
</gene>
<dbReference type="AlphaFoldDB" id="A0AA39CQ48"/>
<evidence type="ECO:0000313" key="3">
    <source>
        <dbReference type="Proteomes" id="UP001172681"/>
    </source>
</evidence>
<comment type="caution">
    <text evidence="2">The sequence shown here is derived from an EMBL/GenBank/DDBJ whole genome shotgun (WGS) entry which is preliminary data.</text>
</comment>
<dbReference type="Gene3D" id="3.40.50.1820">
    <property type="entry name" value="alpha/beta hydrolase"/>
    <property type="match status" value="1"/>
</dbReference>
<dbReference type="InterPro" id="IPR050471">
    <property type="entry name" value="AB_hydrolase"/>
</dbReference>
<protein>
    <recommendedName>
        <fullName evidence="1">AB hydrolase-1 domain-containing protein</fullName>
    </recommendedName>
</protein>
<dbReference type="SUPFAM" id="SSF53474">
    <property type="entry name" value="alpha/beta-Hydrolases"/>
    <property type="match status" value="1"/>
</dbReference>
<dbReference type="Pfam" id="PF00561">
    <property type="entry name" value="Abhydrolase_1"/>
    <property type="match status" value="1"/>
</dbReference>
<evidence type="ECO:0000259" key="1">
    <source>
        <dbReference type="Pfam" id="PF00561"/>
    </source>
</evidence>
<organism evidence="2 3">
    <name type="scientific">Knufia peltigerae</name>
    <dbReference type="NCBI Taxonomy" id="1002370"/>
    <lineage>
        <taxon>Eukaryota</taxon>
        <taxon>Fungi</taxon>
        <taxon>Dikarya</taxon>
        <taxon>Ascomycota</taxon>
        <taxon>Pezizomycotina</taxon>
        <taxon>Eurotiomycetes</taxon>
        <taxon>Chaetothyriomycetidae</taxon>
        <taxon>Chaetothyriales</taxon>
        <taxon>Trichomeriaceae</taxon>
        <taxon>Knufia</taxon>
    </lineage>
</organism>
<dbReference type="PANTHER" id="PTHR43433:SF5">
    <property type="entry name" value="AB HYDROLASE-1 DOMAIN-CONTAINING PROTEIN"/>
    <property type="match status" value="1"/>
</dbReference>
<dbReference type="InterPro" id="IPR029058">
    <property type="entry name" value="AB_hydrolase_fold"/>
</dbReference>
<dbReference type="Proteomes" id="UP001172681">
    <property type="component" value="Unassembled WGS sequence"/>
</dbReference>
<proteinExistence type="predicted"/>
<dbReference type="PANTHER" id="PTHR43433">
    <property type="entry name" value="HYDROLASE, ALPHA/BETA FOLD FAMILY PROTEIN"/>
    <property type="match status" value="1"/>
</dbReference>
<sequence>MQVVKISPTLSINYTIHKWDPGSLETKAGPEDLGIWVILISGLGDTQVIWEDQIKAFIKAGYSVLTYDNRGVGLSSRPATEDDVKWTAEDMASDLRAVVKTLGLPRYHILGISMGGMIAQSYASMYGNHSPISQKQGGGIEDDDVDDDDDDRVRPDELMSLTLACTYADPGPFCTRMFSLWRDMATKMSVADACREVLLWCFTPEWFSDPKQQGFLATVEGMMNDADEEMGLPAYLAQLNVIMTFDSRGWVGRLGAAATNTQEAATDVHPTSVFVLVGEKDGLIPHCQSKELCDLIDGAEWVVTKGAHACNNEYPDEFSGNAMACFKKAEERFWP</sequence>
<keyword evidence="3" id="KW-1185">Reference proteome</keyword>
<accession>A0AA39CQ48</accession>
<dbReference type="InterPro" id="IPR000073">
    <property type="entry name" value="AB_hydrolase_1"/>
</dbReference>
<evidence type="ECO:0000313" key="2">
    <source>
        <dbReference type="EMBL" id="KAJ9617836.1"/>
    </source>
</evidence>
<feature type="domain" description="AB hydrolase-1" evidence="1">
    <location>
        <begin position="36"/>
        <end position="127"/>
    </location>
</feature>
<dbReference type="EMBL" id="JAPDRN010000152">
    <property type="protein sequence ID" value="KAJ9617836.1"/>
    <property type="molecule type" value="Genomic_DNA"/>
</dbReference>